<evidence type="ECO:0000256" key="5">
    <source>
        <dbReference type="PIRSR" id="PIRSR006278-2"/>
    </source>
</evidence>
<evidence type="ECO:0000313" key="9">
    <source>
        <dbReference type="Proteomes" id="UP000236642"/>
    </source>
</evidence>
<keyword evidence="6" id="KW-1133">Transmembrane helix</keyword>
<dbReference type="GO" id="GO:0019148">
    <property type="term" value="F:D-cysteine desulfhydrase activity"/>
    <property type="evidence" value="ECO:0007669"/>
    <property type="project" value="UniProtKB-EC"/>
</dbReference>
<evidence type="ECO:0000259" key="7">
    <source>
        <dbReference type="Pfam" id="PF00291"/>
    </source>
</evidence>
<dbReference type="GO" id="GO:1901605">
    <property type="term" value="P:alpha-amino acid metabolic process"/>
    <property type="evidence" value="ECO:0007669"/>
    <property type="project" value="UniProtKB-ARBA"/>
</dbReference>
<accession>A0A2H5Y4T2</accession>
<dbReference type="InterPro" id="IPR027278">
    <property type="entry name" value="ACCD_DCysDesulf"/>
</dbReference>
<evidence type="ECO:0000256" key="6">
    <source>
        <dbReference type="SAM" id="Phobius"/>
    </source>
</evidence>
<dbReference type="InterPro" id="IPR036052">
    <property type="entry name" value="TrpB-like_PALP_sf"/>
</dbReference>
<evidence type="ECO:0000256" key="3">
    <source>
        <dbReference type="ARBA" id="ARBA00022898"/>
    </source>
</evidence>
<keyword evidence="3 5" id="KW-0663">Pyridoxal phosphate</keyword>
<keyword evidence="8" id="KW-0456">Lyase</keyword>
<sequence>MDAEELARRLEAIPRVPLVNEPTPLEFLPRLSAAIGRPIYLKRDDGIGPAMGGSKARKLEYLLADALRRGHQRVVTYGGLQSNHARITAAAARRLGLEPHLFYFAPRPRRLRGNLLLNDLLGAHMHFLPFGDSGRPRSLAWTDFLVHLLARVWVGRHYFIPVGGRSVLGGLGYVRAALELHRQAQAEGLENAWVVLAVGTGGTLAGLWAGFTLLRSPLRLVGIDIGGLWKNFPATIARLTGQICARLGEPHAFSAAEVPLIERIYAGSGYGVPSPPGNEALRRLARTEGVLLDPIYTAKAFAGMLEQIERGQLGKQEPVIFLHTGGLPALFAFEE</sequence>
<gene>
    <name evidence="8" type="primary">dcyD</name>
    <name evidence="8" type="ORF">HRbin22_00695</name>
</gene>
<organism evidence="8 9">
    <name type="scientific">Candidatus Thermoflexus japonica</name>
    <dbReference type="NCBI Taxonomy" id="2035417"/>
    <lineage>
        <taxon>Bacteria</taxon>
        <taxon>Bacillati</taxon>
        <taxon>Chloroflexota</taxon>
        <taxon>Thermoflexia</taxon>
        <taxon>Thermoflexales</taxon>
        <taxon>Thermoflexaceae</taxon>
        <taxon>Thermoflexus</taxon>
    </lineage>
</organism>
<feature type="modified residue" description="N6-(pyridoxal phosphate)lysine" evidence="5">
    <location>
        <position position="55"/>
    </location>
</feature>
<evidence type="ECO:0000256" key="4">
    <source>
        <dbReference type="PIRSR" id="PIRSR006278-1"/>
    </source>
</evidence>
<dbReference type="Gene3D" id="3.40.50.1100">
    <property type="match status" value="2"/>
</dbReference>
<dbReference type="PANTHER" id="PTHR43780">
    <property type="entry name" value="1-AMINOCYCLOPROPANE-1-CARBOXYLATE DEAMINASE-RELATED"/>
    <property type="match status" value="1"/>
</dbReference>
<evidence type="ECO:0000256" key="1">
    <source>
        <dbReference type="ARBA" id="ARBA00001933"/>
    </source>
</evidence>
<dbReference type="AlphaFoldDB" id="A0A2H5Y4T2"/>
<evidence type="ECO:0000313" key="8">
    <source>
        <dbReference type="EMBL" id="GBD08455.1"/>
    </source>
</evidence>
<evidence type="ECO:0000256" key="2">
    <source>
        <dbReference type="ARBA" id="ARBA00008639"/>
    </source>
</evidence>
<dbReference type="SUPFAM" id="SSF53686">
    <property type="entry name" value="Tryptophan synthase beta subunit-like PLP-dependent enzymes"/>
    <property type="match status" value="1"/>
</dbReference>
<protein>
    <submittedName>
        <fullName evidence="8">D-cysteine desulfhydrase</fullName>
        <ecNumber evidence="8">4.4.1.15</ecNumber>
    </submittedName>
</protein>
<dbReference type="Proteomes" id="UP000236642">
    <property type="component" value="Unassembled WGS sequence"/>
</dbReference>
<comment type="cofactor">
    <cofactor evidence="1">
        <name>pyridoxal 5'-phosphate</name>
        <dbReference type="ChEBI" id="CHEBI:597326"/>
    </cofactor>
</comment>
<dbReference type="PANTHER" id="PTHR43780:SF2">
    <property type="entry name" value="1-AMINOCYCLOPROPANE-1-CARBOXYLATE DEAMINASE-RELATED"/>
    <property type="match status" value="1"/>
</dbReference>
<comment type="caution">
    <text evidence="8">The sequence shown here is derived from an EMBL/GenBank/DDBJ whole genome shotgun (WGS) entry which is preliminary data.</text>
</comment>
<reference evidence="9" key="1">
    <citation type="submission" date="2017-09" db="EMBL/GenBank/DDBJ databases">
        <title>Metaegenomics of thermophilic ammonia-oxidizing enrichment culture.</title>
        <authorList>
            <person name="Kato S."/>
            <person name="Suzuki K."/>
        </authorList>
    </citation>
    <scope>NUCLEOTIDE SEQUENCE [LARGE SCALE GENOMIC DNA]</scope>
</reference>
<feature type="active site" description="Nucleophile" evidence="4">
    <location>
        <position position="82"/>
    </location>
</feature>
<proteinExistence type="inferred from homology"/>
<comment type="similarity">
    <text evidence="2">Belongs to the ACC deaminase/D-cysteine desulfhydrase family.</text>
</comment>
<keyword evidence="6" id="KW-0812">Transmembrane</keyword>
<feature type="domain" description="Tryptophan synthase beta chain-like PALP" evidence="7">
    <location>
        <begin position="20"/>
        <end position="325"/>
    </location>
</feature>
<dbReference type="EMBL" id="BEHY01000010">
    <property type="protein sequence ID" value="GBD08455.1"/>
    <property type="molecule type" value="Genomic_DNA"/>
</dbReference>
<dbReference type="PIRSF" id="PIRSF006278">
    <property type="entry name" value="ACCD_DCysDesulf"/>
    <property type="match status" value="1"/>
</dbReference>
<dbReference type="EC" id="4.4.1.15" evidence="8"/>
<feature type="transmembrane region" description="Helical" evidence="6">
    <location>
        <begin position="192"/>
        <end position="214"/>
    </location>
</feature>
<dbReference type="Pfam" id="PF00291">
    <property type="entry name" value="PALP"/>
    <property type="match status" value="1"/>
</dbReference>
<name>A0A2H5Y4T2_9CHLR</name>
<keyword evidence="6" id="KW-0472">Membrane</keyword>
<dbReference type="InterPro" id="IPR001926">
    <property type="entry name" value="TrpB-like_PALP"/>
</dbReference>